<dbReference type="AlphaFoldDB" id="U7UXK6"/>
<dbReference type="HOGENOM" id="CLU_2865058_0_0_11"/>
<proteinExistence type="predicted"/>
<evidence type="ECO:0000313" key="1">
    <source>
        <dbReference type="EMBL" id="ERT64041.1"/>
    </source>
</evidence>
<accession>U7UXK6</accession>
<gene>
    <name evidence="1" type="ORF">HMPREF0742_02415</name>
</gene>
<dbReference type="EMBL" id="AXZG01000068">
    <property type="protein sequence ID" value="ERT64041.1"/>
    <property type="molecule type" value="Genomic_DNA"/>
</dbReference>
<name>U7UXK6_9MICC</name>
<protein>
    <submittedName>
        <fullName evidence="1">Uncharacterized protein</fullName>
    </submittedName>
</protein>
<organism evidence="1 2">
    <name type="scientific">Rothia aeria F0184</name>
    <dbReference type="NCBI Taxonomy" id="888019"/>
    <lineage>
        <taxon>Bacteria</taxon>
        <taxon>Bacillati</taxon>
        <taxon>Actinomycetota</taxon>
        <taxon>Actinomycetes</taxon>
        <taxon>Micrococcales</taxon>
        <taxon>Micrococcaceae</taxon>
        <taxon>Rothia</taxon>
    </lineage>
</organism>
<sequence>MPIIIGIRPSAMHYWCRVIRSPYSPGTSAFEPLCPGRRAGREPQNKGFVVLTGIYPLIFRYNIR</sequence>
<comment type="caution">
    <text evidence="1">The sequence shown here is derived from an EMBL/GenBank/DDBJ whole genome shotgun (WGS) entry which is preliminary data.</text>
</comment>
<evidence type="ECO:0000313" key="2">
    <source>
        <dbReference type="Proteomes" id="UP000017174"/>
    </source>
</evidence>
<reference evidence="1 2" key="1">
    <citation type="submission" date="2013-08" db="EMBL/GenBank/DDBJ databases">
        <authorList>
            <person name="Weinstock G."/>
            <person name="Sodergren E."/>
            <person name="Wylie T."/>
            <person name="Fulton L."/>
            <person name="Fulton R."/>
            <person name="Fronick C."/>
            <person name="O'Laughlin M."/>
            <person name="Godfrey J."/>
            <person name="Miner T."/>
            <person name="Herter B."/>
            <person name="Appelbaum E."/>
            <person name="Cordes M."/>
            <person name="Lek S."/>
            <person name="Wollam A."/>
            <person name="Pepin K.H."/>
            <person name="Palsikar V.B."/>
            <person name="Mitreva M."/>
            <person name="Wilson R.K."/>
        </authorList>
    </citation>
    <scope>NUCLEOTIDE SEQUENCE [LARGE SCALE GENOMIC DNA]</scope>
    <source>
        <strain evidence="1 2">F0184</strain>
    </source>
</reference>
<dbReference type="Proteomes" id="UP000017174">
    <property type="component" value="Unassembled WGS sequence"/>
</dbReference>